<gene>
    <name evidence="1" type="primary">ORF192948</name>
</gene>
<dbReference type="EMBL" id="HACG01046378">
    <property type="protein sequence ID" value="CEK93243.1"/>
    <property type="molecule type" value="Transcribed_RNA"/>
</dbReference>
<reference evidence="1" key="1">
    <citation type="submission" date="2014-12" db="EMBL/GenBank/DDBJ databases">
        <title>Insight into the proteome of Arion vulgaris.</title>
        <authorList>
            <person name="Aradska J."/>
            <person name="Bulat T."/>
            <person name="Smidak R."/>
            <person name="Sarate P."/>
            <person name="Gangsoo J."/>
            <person name="Sialana F."/>
            <person name="Bilban M."/>
            <person name="Lubec G."/>
        </authorList>
    </citation>
    <scope>NUCLEOTIDE SEQUENCE</scope>
    <source>
        <tissue evidence="1">Skin</tissue>
    </source>
</reference>
<organism evidence="1">
    <name type="scientific">Arion vulgaris</name>
    <dbReference type="NCBI Taxonomy" id="1028688"/>
    <lineage>
        <taxon>Eukaryota</taxon>
        <taxon>Metazoa</taxon>
        <taxon>Spiralia</taxon>
        <taxon>Lophotrochozoa</taxon>
        <taxon>Mollusca</taxon>
        <taxon>Gastropoda</taxon>
        <taxon>Heterobranchia</taxon>
        <taxon>Euthyneura</taxon>
        <taxon>Panpulmonata</taxon>
        <taxon>Eupulmonata</taxon>
        <taxon>Stylommatophora</taxon>
        <taxon>Helicina</taxon>
        <taxon>Arionoidea</taxon>
        <taxon>Arionidae</taxon>
        <taxon>Arion</taxon>
    </lineage>
</organism>
<feature type="non-terminal residue" evidence="1">
    <location>
        <position position="1"/>
    </location>
</feature>
<accession>A0A0B7BJX1</accession>
<proteinExistence type="predicted"/>
<sequence>SYLELDVGKDQQPQEFEHTRQCHLHGGERRYTNQLLMGTVSGWTRLCGAVPWGQRISWLVQYGKSPPAWRETPIKW</sequence>
<protein>
    <submittedName>
        <fullName evidence="1">Uncharacterized protein</fullName>
    </submittedName>
</protein>
<dbReference type="AlphaFoldDB" id="A0A0B7BJX1"/>
<evidence type="ECO:0000313" key="1">
    <source>
        <dbReference type="EMBL" id="CEK93243.1"/>
    </source>
</evidence>
<name>A0A0B7BJX1_9EUPU</name>